<dbReference type="Pfam" id="PF07992">
    <property type="entry name" value="Pyr_redox_2"/>
    <property type="match status" value="1"/>
</dbReference>
<keyword evidence="3 9" id="KW-0285">Flavoprotein</keyword>
<organism evidence="11 12">
    <name type="scientific">Euplotes crassus</name>
    <dbReference type="NCBI Taxonomy" id="5936"/>
    <lineage>
        <taxon>Eukaryota</taxon>
        <taxon>Sar</taxon>
        <taxon>Alveolata</taxon>
        <taxon>Ciliophora</taxon>
        <taxon>Intramacronucleata</taxon>
        <taxon>Spirotrichea</taxon>
        <taxon>Hypotrichia</taxon>
        <taxon>Euplotida</taxon>
        <taxon>Euplotidae</taxon>
        <taxon>Moneuplotes</taxon>
    </lineage>
</organism>
<comment type="similarity">
    <text evidence="2 9">Belongs to the class-I pyridine nucleotide-disulfide oxidoreductase family.</text>
</comment>
<dbReference type="PROSITE" id="PS50186">
    <property type="entry name" value="DEP"/>
    <property type="match status" value="1"/>
</dbReference>
<dbReference type="SUPFAM" id="SSF51905">
    <property type="entry name" value="FAD/NAD(P)-binding domain"/>
    <property type="match status" value="1"/>
</dbReference>
<evidence type="ECO:0000256" key="6">
    <source>
        <dbReference type="ARBA" id="ARBA00023002"/>
    </source>
</evidence>
<dbReference type="SUPFAM" id="SSF46785">
    <property type="entry name" value="Winged helix' DNA-binding domain"/>
    <property type="match status" value="1"/>
</dbReference>
<dbReference type="GO" id="GO:0035556">
    <property type="term" value="P:intracellular signal transduction"/>
    <property type="evidence" value="ECO:0007669"/>
    <property type="project" value="InterPro"/>
</dbReference>
<dbReference type="InterPro" id="IPR023753">
    <property type="entry name" value="FAD/NAD-binding_dom"/>
</dbReference>
<dbReference type="InterPro" id="IPR016156">
    <property type="entry name" value="FAD/NAD-linked_Rdtase_dimer_sf"/>
</dbReference>
<dbReference type="GO" id="GO:0003955">
    <property type="term" value="F:NAD(P)H dehydrogenase (quinone) activity"/>
    <property type="evidence" value="ECO:0007669"/>
    <property type="project" value="TreeGrafter"/>
</dbReference>
<dbReference type="Gene3D" id="3.30.390.30">
    <property type="match status" value="1"/>
</dbReference>
<keyword evidence="5" id="KW-0521">NADP</keyword>
<dbReference type="SUPFAM" id="SSF55424">
    <property type="entry name" value="FAD/NAD-linked reductases, dimerisation (C-terminal) domain"/>
    <property type="match status" value="1"/>
</dbReference>
<dbReference type="InterPro" id="IPR036390">
    <property type="entry name" value="WH_DNA-bd_sf"/>
</dbReference>
<dbReference type="PANTHER" id="PTHR43014:SF2">
    <property type="entry name" value="MERCURIC REDUCTASE"/>
    <property type="match status" value="1"/>
</dbReference>
<feature type="domain" description="DEP" evidence="10">
    <location>
        <begin position="25"/>
        <end position="99"/>
    </location>
</feature>
<dbReference type="GO" id="GO:0016668">
    <property type="term" value="F:oxidoreductase activity, acting on a sulfur group of donors, NAD(P) as acceptor"/>
    <property type="evidence" value="ECO:0007669"/>
    <property type="project" value="InterPro"/>
</dbReference>
<dbReference type="FunFam" id="3.30.390.30:FF:000001">
    <property type="entry name" value="Dihydrolipoyl dehydrogenase"/>
    <property type="match status" value="1"/>
</dbReference>
<dbReference type="PANTHER" id="PTHR43014">
    <property type="entry name" value="MERCURIC REDUCTASE"/>
    <property type="match status" value="1"/>
</dbReference>
<protein>
    <recommendedName>
        <fullName evidence="10">DEP domain-containing protein</fullName>
    </recommendedName>
</protein>
<proteinExistence type="inferred from homology"/>
<evidence type="ECO:0000256" key="4">
    <source>
        <dbReference type="ARBA" id="ARBA00022827"/>
    </source>
</evidence>
<dbReference type="PROSITE" id="PS00076">
    <property type="entry name" value="PYRIDINE_REDOX_1"/>
    <property type="match status" value="1"/>
</dbReference>
<dbReference type="InterPro" id="IPR000591">
    <property type="entry name" value="DEP_dom"/>
</dbReference>
<dbReference type="Gene3D" id="1.10.10.10">
    <property type="entry name" value="Winged helix-like DNA-binding domain superfamily/Winged helix DNA-binding domain"/>
    <property type="match status" value="1"/>
</dbReference>
<evidence type="ECO:0000256" key="3">
    <source>
        <dbReference type="ARBA" id="ARBA00022630"/>
    </source>
</evidence>
<dbReference type="InterPro" id="IPR036388">
    <property type="entry name" value="WH-like_DNA-bd_sf"/>
</dbReference>
<dbReference type="Pfam" id="PF00610">
    <property type="entry name" value="DEP"/>
    <property type="match status" value="1"/>
</dbReference>
<dbReference type="PRINTS" id="PR00368">
    <property type="entry name" value="FADPNR"/>
</dbReference>
<dbReference type="GO" id="GO:0050660">
    <property type="term" value="F:flavin adenine dinucleotide binding"/>
    <property type="evidence" value="ECO:0007669"/>
    <property type="project" value="TreeGrafter"/>
</dbReference>
<dbReference type="InterPro" id="IPR012999">
    <property type="entry name" value="Pyr_OxRdtase_I_AS"/>
</dbReference>
<reference evidence="11" key="1">
    <citation type="submission" date="2023-07" db="EMBL/GenBank/DDBJ databases">
        <authorList>
            <consortium name="AG Swart"/>
            <person name="Singh M."/>
            <person name="Singh A."/>
            <person name="Seah K."/>
            <person name="Emmerich C."/>
        </authorList>
    </citation>
    <scope>NUCLEOTIDE SEQUENCE</scope>
    <source>
        <strain evidence="11">DP1</strain>
    </source>
</reference>
<evidence type="ECO:0000313" key="11">
    <source>
        <dbReference type="EMBL" id="CAI2361352.1"/>
    </source>
</evidence>
<evidence type="ECO:0000313" key="12">
    <source>
        <dbReference type="Proteomes" id="UP001295684"/>
    </source>
</evidence>
<comment type="cofactor">
    <cofactor evidence="1">
        <name>FAD</name>
        <dbReference type="ChEBI" id="CHEBI:57692"/>
    </cofactor>
</comment>
<keyword evidence="7" id="KW-1015">Disulfide bond</keyword>
<dbReference type="AlphaFoldDB" id="A0AAD1X786"/>
<evidence type="ECO:0000259" key="10">
    <source>
        <dbReference type="PROSITE" id="PS50186"/>
    </source>
</evidence>
<keyword evidence="8 9" id="KW-0676">Redox-active center</keyword>
<evidence type="ECO:0000256" key="7">
    <source>
        <dbReference type="ARBA" id="ARBA00023157"/>
    </source>
</evidence>
<dbReference type="SMART" id="SM00049">
    <property type="entry name" value="DEP"/>
    <property type="match status" value="1"/>
</dbReference>
<sequence length="655" mass="72589">METHSYKLPPKPLSEEDTAKIISLIKSKVEIKDRRYNHQTYKNCFIGRDVVNVLLEFGYGENIHEALQICEGLRTQGVIGHVCEDKEFENRKQFYVFESDRKELDQAKTTWQDVLKEEEGKHLCSEEVKDVLDSLSDWPKRNSEMGELLVDKHNREVLDNCRPLNWTNPSSDVKYDMVAIGGGAGGLVSSITAAVSGAKSAIIERNLMGGDCLNTGCVPSKAFIKAAKVAHTCRNASKFGVMFEGEMKIDFARVMERMREVRAEIAEHDSVYKFAKKYGIDMYLGDAKFLNEGEIDVNGQTLKFEKCSIATGGHPYVPDIEGLSDFPYLTSENVFNITEQPNHLVIIGAGPIGCELGQSFARFGTRVTMLSKTNRFLPKEDPDAAAFLHQSLMDDGVNIVFNAEPTKIQVTKSPGKLWNPEAKFEMEININGISETIKGDSILVAAGRRPNVHGLGLEEAGVEYDHTRGVHVDDYCMTTNKDIYAVGDVCSPYQFTHNSDIMAKNAAKNALFSGREKSSEVIMSWCTYTDPELAHIGKYPSEMDKEGIEYDTYKYDISNNDRAICDGVIGLIKIHCQKDTDKILGGTIVGGPAGDMVSQIAQAMYNKVGLSSMGAVVHPYPTYGEAFKALTSQINGRKLAQGAKTVLKTIKKVKV</sequence>
<dbReference type="InterPro" id="IPR004099">
    <property type="entry name" value="Pyr_nucl-diS_OxRdtase_dimer"/>
</dbReference>
<comment type="caution">
    <text evidence="11">The sequence shown here is derived from an EMBL/GenBank/DDBJ whole genome shotgun (WGS) entry which is preliminary data.</text>
</comment>
<dbReference type="PRINTS" id="PR00411">
    <property type="entry name" value="PNDRDTASEI"/>
</dbReference>
<dbReference type="InterPro" id="IPR036188">
    <property type="entry name" value="FAD/NAD-bd_sf"/>
</dbReference>
<keyword evidence="6 9" id="KW-0560">Oxidoreductase</keyword>
<dbReference type="CDD" id="cd04371">
    <property type="entry name" value="DEP"/>
    <property type="match status" value="1"/>
</dbReference>
<gene>
    <name evidence="11" type="ORF">ECRASSUSDP1_LOCUS2663</name>
</gene>
<evidence type="ECO:0000256" key="9">
    <source>
        <dbReference type="RuleBase" id="RU003691"/>
    </source>
</evidence>
<evidence type="ECO:0000256" key="8">
    <source>
        <dbReference type="ARBA" id="ARBA00023284"/>
    </source>
</evidence>
<dbReference type="EMBL" id="CAMPGE010002545">
    <property type="protein sequence ID" value="CAI2361352.1"/>
    <property type="molecule type" value="Genomic_DNA"/>
</dbReference>
<dbReference type="Pfam" id="PF02852">
    <property type="entry name" value="Pyr_redox_dim"/>
    <property type="match status" value="1"/>
</dbReference>
<evidence type="ECO:0000256" key="2">
    <source>
        <dbReference type="ARBA" id="ARBA00007532"/>
    </source>
</evidence>
<dbReference type="Gene3D" id="3.50.50.60">
    <property type="entry name" value="FAD/NAD(P)-binding domain"/>
    <property type="match status" value="2"/>
</dbReference>
<dbReference type="Proteomes" id="UP001295684">
    <property type="component" value="Unassembled WGS sequence"/>
</dbReference>
<evidence type="ECO:0000256" key="5">
    <source>
        <dbReference type="ARBA" id="ARBA00022857"/>
    </source>
</evidence>
<keyword evidence="12" id="KW-1185">Reference proteome</keyword>
<evidence type="ECO:0000256" key="1">
    <source>
        <dbReference type="ARBA" id="ARBA00001974"/>
    </source>
</evidence>
<name>A0AAD1X786_EUPCR</name>
<keyword evidence="4 9" id="KW-0274">FAD</keyword>
<accession>A0AAD1X786</accession>